<sequence length="116" mass="13652">MRKRPPLQYSLQALRVPSGWTITLNNLFDVELTPDTAHWFSSSVLLGGCRRSTGYCFDSRVEPEGDPEGEFVVEFLTLRYDKHQQPIQHSEVFLEEFRTRSKAEYIARIERYMLEH</sequence>
<name>A0A9X1YRK5_9PSED</name>
<accession>A0A9X1YRK5</accession>
<dbReference type="Proteomes" id="UP001155163">
    <property type="component" value="Unassembled WGS sequence"/>
</dbReference>
<protein>
    <submittedName>
        <fullName evidence="1">Uncharacterized protein</fullName>
    </submittedName>
</protein>
<dbReference type="AlphaFoldDB" id="A0A9X1YRK5"/>
<comment type="caution">
    <text evidence="1">The sequence shown here is derived from an EMBL/GenBank/DDBJ whole genome shotgun (WGS) entry which is preliminary data.</text>
</comment>
<reference evidence="3 4" key="1">
    <citation type="journal article" date="2022" name="Int. J. Syst. Evol. Microbiol.">
        <title>Pseudomonas aegrilactucae sp. nov. and Pseudomonas morbosilactucae sp. nov., pathogens causing bacterial rot of lettuce in Japan.</title>
        <authorList>
            <person name="Sawada H."/>
            <person name="Fujikawa T."/>
            <person name="Satou M."/>
        </authorList>
    </citation>
    <scope>NUCLEOTIDE SEQUENCE [LARGE SCALE GENOMIC DNA]</scope>
    <source>
        <strain evidence="1 3">MAFF 302030</strain>
        <strain evidence="2 4">MAFF 302046</strain>
    </source>
</reference>
<organism evidence="1 3">
    <name type="scientific">Pseudomonas morbosilactucae</name>
    <dbReference type="NCBI Taxonomy" id="2938197"/>
    <lineage>
        <taxon>Bacteria</taxon>
        <taxon>Pseudomonadati</taxon>
        <taxon>Pseudomonadota</taxon>
        <taxon>Gammaproteobacteria</taxon>
        <taxon>Pseudomonadales</taxon>
        <taxon>Pseudomonadaceae</taxon>
        <taxon>Pseudomonas</taxon>
    </lineage>
</organism>
<dbReference type="EMBL" id="JALQCX010000053">
    <property type="protein sequence ID" value="MCK9817401.1"/>
    <property type="molecule type" value="Genomic_DNA"/>
</dbReference>
<gene>
    <name evidence="1" type="ORF">M1B34_04040</name>
    <name evidence="2" type="ORF">M1B35_25530</name>
</gene>
<proteinExistence type="predicted"/>
<keyword evidence="4" id="KW-1185">Reference proteome</keyword>
<evidence type="ECO:0000313" key="2">
    <source>
        <dbReference type="EMBL" id="MCK9817401.1"/>
    </source>
</evidence>
<reference evidence="3 4" key="2">
    <citation type="journal article" date="2023" name="Plant Pathol.">
        <title>Dismantling and reorganizing Pseudomonas marginalis sensu#lato.</title>
        <authorList>
            <person name="Sawada H."/>
            <person name="Fujikawa T."/>
            <person name="Satou M."/>
        </authorList>
    </citation>
    <scope>NUCLEOTIDE SEQUENCE [LARGE SCALE GENOMIC DNA]</scope>
    <source>
        <strain evidence="1 3">MAFF 302030</strain>
        <strain evidence="2 4">MAFF 302046</strain>
    </source>
</reference>
<evidence type="ECO:0000313" key="4">
    <source>
        <dbReference type="Proteomes" id="UP001155163"/>
    </source>
</evidence>
<dbReference type="RefSeq" id="WP_123328968.1">
    <property type="nucleotide sequence ID" value="NZ_JALQCW010000007.1"/>
</dbReference>
<dbReference type="EMBL" id="JALQCW010000007">
    <property type="protein sequence ID" value="MCK9796935.1"/>
    <property type="molecule type" value="Genomic_DNA"/>
</dbReference>
<evidence type="ECO:0000313" key="1">
    <source>
        <dbReference type="EMBL" id="MCK9796935.1"/>
    </source>
</evidence>
<dbReference type="Proteomes" id="UP001155059">
    <property type="component" value="Unassembled WGS sequence"/>
</dbReference>
<evidence type="ECO:0000313" key="3">
    <source>
        <dbReference type="Proteomes" id="UP001155059"/>
    </source>
</evidence>